<comment type="caution">
    <text evidence="1">The sequence shown here is derived from an EMBL/GenBank/DDBJ whole genome shotgun (WGS) entry which is preliminary data.</text>
</comment>
<dbReference type="Proteomes" id="UP000821837">
    <property type="component" value="Unassembled WGS sequence"/>
</dbReference>
<sequence>MTAVRSFHTNQIFLVAHSILTHNKVFSHELTWFSAHMGVSVDGITNPNEIAHARVRGLILRPRQHSAHCGEVSGGGADGDPSATFHEITSHIQTRQEILPGSAQ</sequence>
<reference evidence="1" key="2">
    <citation type="submission" date="2021-09" db="EMBL/GenBank/DDBJ databases">
        <authorList>
            <person name="Jia N."/>
            <person name="Wang J."/>
            <person name="Shi W."/>
            <person name="Du L."/>
            <person name="Sun Y."/>
            <person name="Zhan W."/>
            <person name="Jiang J."/>
            <person name="Wang Q."/>
            <person name="Zhang B."/>
            <person name="Ji P."/>
            <person name="Sakyi L.B."/>
            <person name="Cui X."/>
            <person name="Yuan T."/>
            <person name="Jiang B."/>
            <person name="Yang W."/>
            <person name="Lam T.T.-Y."/>
            <person name="Chang Q."/>
            <person name="Ding S."/>
            <person name="Wang X."/>
            <person name="Zhu J."/>
            <person name="Ruan X."/>
            <person name="Zhao L."/>
            <person name="Wei J."/>
            <person name="Que T."/>
            <person name="Du C."/>
            <person name="Cheng J."/>
            <person name="Dai P."/>
            <person name="Han X."/>
            <person name="Huang E."/>
            <person name="Gao Y."/>
            <person name="Liu J."/>
            <person name="Shao H."/>
            <person name="Ye R."/>
            <person name="Li L."/>
            <person name="Wei W."/>
            <person name="Wang X."/>
            <person name="Wang C."/>
            <person name="Huo Q."/>
            <person name="Li W."/>
            <person name="Guo W."/>
            <person name="Chen H."/>
            <person name="Chen S."/>
            <person name="Zhou L."/>
            <person name="Zhou L."/>
            <person name="Ni X."/>
            <person name="Tian J."/>
            <person name="Zhou Y."/>
            <person name="Sheng Y."/>
            <person name="Liu T."/>
            <person name="Pan Y."/>
            <person name="Xia L."/>
            <person name="Li J."/>
            <person name="Zhao F."/>
            <person name="Cao W."/>
        </authorList>
    </citation>
    <scope>NUCLEOTIDE SEQUENCE</scope>
    <source>
        <strain evidence="1">Rsan-2018</strain>
        <tissue evidence="1">Larvae</tissue>
    </source>
</reference>
<reference evidence="1" key="1">
    <citation type="journal article" date="2020" name="Cell">
        <title>Large-Scale Comparative Analyses of Tick Genomes Elucidate Their Genetic Diversity and Vector Capacities.</title>
        <authorList>
            <consortium name="Tick Genome and Microbiome Consortium (TIGMIC)"/>
            <person name="Jia N."/>
            <person name="Wang J."/>
            <person name="Shi W."/>
            <person name="Du L."/>
            <person name="Sun Y."/>
            <person name="Zhan W."/>
            <person name="Jiang J.F."/>
            <person name="Wang Q."/>
            <person name="Zhang B."/>
            <person name="Ji P."/>
            <person name="Bell-Sakyi L."/>
            <person name="Cui X.M."/>
            <person name="Yuan T.T."/>
            <person name="Jiang B.G."/>
            <person name="Yang W.F."/>
            <person name="Lam T.T."/>
            <person name="Chang Q.C."/>
            <person name="Ding S.J."/>
            <person name="Wang X.J."/>
            <person name="Zhu J.G."/>
            <person name="Ruan X.D."/>
            <person name="Zhao L."/>
            <person name="Wei J.T."/>
            <person name="Ye R.Z."/>
            <person name="Que T.C."/>
            <person name="Du C.H."/>
            <person name="Zhou Y.H."/>
            <person name="Cheng J.X."/>
            <person name="Dai P.F."/>
            <person name="Guo W.B."/>
            <person name="Han X.H."/>
            <person name="Huang E.J."/>
            <person name="Li L.F."/>
            <person name="Wei W."/>
            <person name="Gao Y.C."/>
            <person name="Liu J.Z."/>
            <person name="Shao H.Z."/>
            <person name="Wang X."/>
            <person name="Wang C.C."/>
            <person name="Yang T.C."/>
            <person name="Huo Q.B."/>
            <person name="Li W."/>
            <person name="Chen H.Y."/>
            <person name="Chen S.E."/>
            <person name="Zhou L.G."/>
            <person name="Ni X.B."/>
            <person name="Tian J.H."/>
            <person name="Sheng Y."/>
            <person name="Liu T."/>
            <person name="Pan Y.S."/>
            <person name="Xia L.Y."/>
            <person name="Li J."/>
            <person name="Zhao F."/>
            <person name="Cao W.C."/>
        </authorList>
    </citation>
    <scope>NUCLEOTIDE SEQUENCE</scope>
    <source>
        <strain evidence="1">Rsan-2018</strain>
    </source>
</reference>
<dbReference type="EMBL" id="JABSTV010001250">
    <property type="protein sequence ID" value="KAH7955881.1"/>
    <property type="molecule type" value="Genomic_DNA"/>
</dbReference>
<proteinExistence type="predicted"/>
<evidence type="ECO:0000313" key="2">
    <source>
        <dbReference type="Proteomes" id="UP000821837"/>
    </source>
</evidence>
<keyword evidence="2" id="KW-1185">Reference proteome</keyword>
<evidence type="ECO:0000313" key="1">
    <source>
        <dbReference type="EMBL" id="KAH7955881.1"/>
    </source>
</evidence>
<gene>
    <name evidence="1" type="ORF">HPB52_004855</name>
</gene>
<protein>
    <submittedName>
        <fullName evidence="1">Uncharacterized protein</fullName>
    </submittedName>
</protein>
<accession>A0A9D4SWB1</accession>
<dbReference type="AlphaFoldDB" id="A0A9D4SWB1"/>
<name>A0A9D4SWB1_RHISA</name>
<organism evidence="1 2">
    <name type="scientific">Rhipicephalus sanguineus</name>
    <name type="common">Brown dog tick</name>
    <name type="synonym">Ixodes sanguineus</name>
    <dbReference type="NCBI Taxonomy" id="34632"/>
    <lineage>
        <taxon>Eukaryota</taxon>
        <taxon>Metazoa</taxon>
        <taxon>Ecdysozoa</taxon>
        <taxon>Arthropoda</taxon>
        <taxon>Chelicerata</taxon>
        <taxon>Arachnida</taxon>
        <taxon>Acari</taxon>
        <taxon>Parasitiformes</taxon>
        <taxon>Ixodida</taxon>
        <taxon>Ixodoidea</taxon>
        <taxon>Ixodidae</taxon>
        <taxon>Rhipicephalinae</taxon>
        <taxon>Rhipicephalus</taxon>
        <taxon>Rhipicephalus</taxon>
    </lineage>
</organism>